<evidence type="ECO:0000256" key="1">
    <source>
        <dbReference type="SAM" id="Phobius"/>
    </source>
</evidence>
<reference evidence="3" key="1">
    <citation type="submission" date="2016-10" db="EMBL/GenBank/DDBJ databases">
        <authorList>
            <person name="Varghese N."/>
            <person name="Submissions S."/>
        </authorList>
    </citation>
    <scope>NUCLEOTIDE SEQUENCE [LARGE SCALE GENOMIC DNA]</scope>
    <source>
        <strain evidence="3">DSM 21368</strain>
    </source>
</reference>
<dbReference type="EMBL" id="FNTX01000002">
    <property type="protein sequence ID" value="SEE96525.1"/>
    <property type="molecule type" value="Genomic_DNA"/>
</dbReference>
<keyword evidence="1" id="KW-1133">Transmembrane helix</keyword>
<keyword evidence="1" id="KW-0812">Transmembrane</keyword>
<accession>A0A1H5N4J9</accession>
<sequence length="152" mass="15901">MTDAPTGEASTARAGAPSPEVAAMLAERYGRRPGQDRRSRRSTRIVAIVCAILGIAVLVLIGTNVLRPAATAQDVGFAVLDDSQVRVTFDVTKPDDRSATCTLEALNTGFGQVGLLEVVIPPAEGPTTRHTATVATTELATTGVVRDCELLD</sequence>
<dbReference type="Pfam" id="PF14155">
    <property type="entry name" value="DUF4307"/>
    <property type="match status" value="1"/>
</dbReference>
<protein>
    <recommendedName>
        <fullName evidence="4">DUF4307 domain-containing protein</fullName>
    </recommendedName>
</protein>
<dbReference type="RefSeq" id="WP_175477233.1">
    <property type="nucleotide sequence ID" value="NZ_FNTX01000002.1"/>
</dbReference>
<feature type="transmembrane region" description="Helical" evidence="1">
    <location>
        <begin position="45"/>
        <end position="66"/>
    </location>
</feature>
<evidence type="ECO:0008006" key="4">
    <source>
        <dbReference type="Google" id="ProtNLM"/>
    </source>
</evidence>
<dbReference type="Proteomes" id="UP000199220">
    <property type="component" value="Unassembled WGS sequence"/>
</dbReference>
<name>A0A1H5N4J9_9MICO</name>
<dbReference type="STRING" id="648782.SAMN04488554_3935"/>
<keyword evidence="3" id="KW-1185">Reference proteome</keyword>
<evidence type="ECO:0000313" key="3">
    <source>
        <dbReference type="Proteomes" id="UP000199220"/>
    </source>
</evidence>
<gene>
    <name evidence="2" type="ORF">SAMN04488554_3935</name>
</gene>
<keyword evidence="1" id="KW-0472">Membrane</keyword>
<evidence type="ECO:0000313" key="2">
    <source>
        <dbReference type="EMBL" id="SEE96525.1"/>
    </source>
</evidence>
<organism evidence="2 3">
    <name type="scientific">Ruania alba</name>
    <dbReference type="NCBI Taxonomy" id="648782"/>
    <lineage>
        <taxon>Bacteria</taxon>
        <taxon>Bacillati</taxon>
        <taxon>Actinomycetota</taxon>
        <taxon>Actinomycetes</taxon>
        <taxon>Micrococcales</taxon>
        <taxon>Ruaniaceae</taxon>
        <taxon>Ruania</taxon>
    </lineage>
</organism>
<dbReference type="InterPro" id="IPR025443">
    <property type="entry name" value="DUF4307"/>
</dbReference>
<proteinExistence type="predicted"/>
<dbReference type="AlphaFoldDB" id="A0A1H5N4J9"/>